<feature type="chain" id="PRO_5035258055" description="DUF4082 domain-containing protein" evidence="3">
    <location>
        <begin position="20"/>
        <end position="1332"/>
    </location>
</feature>
<dbReference type="Gene3D" id="2.60.40.1220">
    <property type="match status" value="2"/>
</dbReference>
<comment type="caution">
    <text evidence="7">The sequence shown here is derived from an EMBL/GenBank/DDBJ whole genome shotgun (WGS) entry which is preliminary data.</text>
</comment>
<feature type="domain" description="DUF4082" evidence="5">
    <location>
        <begin position="637"/>
        <end position="781"/>
    </location>
</feature>
<feature type="signal peptide" evidence="3">
    <location>
        <begin position="1"/>
        <end position="19"/>
    </location>
</feature>
<dbReference type="Gene3D" id="2.60.40.650">
    <property type="match status" value="1"/>
</dbReference>
<feature type="domain" description="DUF4082" evidence="5">
    <location>
        <begin position="1177"/>
        <end position="1324"/>
    </location>
</feature>
<evidence type="ECO:0000313" key="7">
    <source>
        <dbReference type="EMBL" id="GII53523.1"/>
    </source>
</evidence>
<feature type="domain" description="SbsA Ig-like" evidence="4">
    <location>
        <begin position="790"/>
        <end position="890"/>
    </location>
</feature>
<dbReference type="SUPFAM" id="SSF81296">
    <property type="entry name" value="E set domains"/>
    <property type="match status" value="1"/>
</dbReference>
<dbReference type="EMBL" id="BOOR01000010">
    <property type="protein sequence ID" value="GII53523.1"/>
    <property type="molecule type" value="Genomic_DNA"/>
</dbReference>
<feature type="domain" description="DUF4082" evidence="5">
    <location>
        <begin position="908"/>
        <end position="1053"/>
    </location>
</feature>
<evidence type="ECO:0000256" key="2">
    <source>
        <dbReference type="SAM" id="MobiDB-lite"/>
    </source>
</evidence>
<dbReference type="Pfam" id="PF17957">
    <property type="entry name" value="Big_7"/>
    <property type="match status" value="1"/>
</dbReference>
<accession>A0A8J3XXV7</accession>
<feature type="region of interest" description="Disordered" evidence="2">
    <location>
        <begin position="31"/>
        <end position="57"/>
    </location>
</feature>
<dbReference type="Proteomes" id="UP000605992">
    <property type="component" value="Unassembled WGS sequence"/>
</dbReference>
<dbReference type="InterPro" id="IPR014755">
    <property type="entry name" value="Cu-Rt/internalin_Ig-like"/>
</dbReference>
<protein>
    <recommendedName>
        <fullName evidence="9">DUF4082 domain-containing protein</fullName>
    </recommendedName>
</protein>
<keyword evidence="1 3" id="KW-0732">Signal</keyword>
<dbReference type="RefSeq" id="WP_203943783.1">
    <property type="nucleotide sequence ID" value="NZ_BOOR01000010.1"/>
</dbReference>
<dbReference type="Pfam" id="PF13205">
    <property type="entry name" value="Big_5"/>
    <property type="match status" value="2"/>
</dbReference>
<evidence type="ECO:0000259" key="4">
    <source>
        <dbReference type="Pfam" id="PF13205"/>
    </source>
</evidence>
<keyword evidence="8" id="KW-1185">Reference proteome</keyword>
<name>A0A8J3XXV7_9ACTN</name>
<feature type="domain" description="SbsA Ig-like" evidence="4">
    <location>
        <begin position="1062"/>
        <end position="1162"/>
    </location>
</feature>
<organism evidence="7 8">
    <name type="scientific">Planotetraspora thailandica</name>
    <dbReference type="NCBI Taxonomy" id="487172"/>
    <lineage>
        <taxon>Bacteria</taxon>
        <taxon>Bacillati</taxon>
        <taxon>Actinomycetota</taxon>
        <taxon>Actinomycetes</taxon>
        <taxon>Streptosporangiales</taxon>
        <taxon>Streptosporangiaceae</taxon>
        <taxon>Planotetraspora</taxon>
    </lineage>
</organism>
<evidence type="ECO:0000259" key="5">
    <source>
        <dbReference type="Pfam" id="PF13313"/>
    </source>
</evidence>
<gene>
    <name evidence="7" type="ORF">Pth03_19120</name>
</gene>
<dbReference type="InterPro" id="IPR025141">
    <property type="entry name" value="DUF4082"/>
</dbReference>
<evidence type="ECO:0000259" key="6">
    <source>
        <dbReference type="Pfam" id="PF20254"/>
    </source>
</evidence>
<dbReference type="InterPro" id="IPR046540">
    <property type="entry name" value="DMFA2_C"/>
</dbReference>
<proteinExistence type="predicted"/>
<dbReference type="Pfam" id="PF20254">
    <property type="entry name" value="DMFA2_C"/>
    <property type="match status" value="1"/>
</dbReference>
<evidence type="ECO:0000256" key="1">
    <source>
        <dbReference type="ARBA" id="ARBA00022729"/>
    </source>
</evidence>
<evidence type="ECO:0000256" key="3">
    <source>
        <dbReference type="SAM" id="SignalP"/>
    </source>
</evidence>
<evidence type="ECO:0000313" key="8">
    <source>
        <dbReference type="Proteomes" id="UP000605992"/>
    </source>
</evidence>
<feature type="domain" description="N,N-dimethylformamidase beta subunit-like C-terminal" evidence="6">
    <location>
        <begin position="80"/>
        <end position="491"/>
    </location>
</feature>
<dbReference type="InterPro" id="IPR014756">
    <property type="entry name" value="Ig_E-set"/>
</dbReference>
<dbReference type="InterPro" id="IPR032812">
    <property type="entry name" value="SbsA_Ig"/>
</dbReference>
<reference evidence="7" key="1">
    <citation type="submission" date="2021-01" db="EMBL/GenBank/DDBJ databases">
        <title>Whole genome shotgun sequence of Planotetraspora thailandica NBRC 104271.</title>
        <authorList>
            <person name="Komaki H."/>
            <person name="Tamura T."/>
        </authorList>
    </citation>
    <scope>NUCLEOTIDE SEQUENCE</scope>
    <source>
        <strain evidence="7">NBRC 104271</strain>
    </source>
</reference>
<sequence>MVMVSLAAMLSVPSTPAAAAGPCGAGGNPIACENDQDGSPPSEWETNPHGTVEGYGDQMSVNVGQTINFKIRSSALNLQVDIYRMGYYRGAGARKITSVPATTSVSRNQPTCPTNATTGETECSWGTVANWPVPSTAVSGIYFAHVIRTDTQDDAHIMFVVRNDASTSDLLFRTSDSTWQAYNSWGDIQATEDNPNKQLNSLYRGDSVAAAGRAVKLSYNRPFNTREATPWGRDFVFANEYPMVRWLEANGYNVTYEASMDAARAPSLLRNHKTVMSVGHDEYWSAEERTAFENARDNGVNLAFFSGNEVYWKTRWEDNYRTLVSYKETHANAKIDPMANVWTGTWRDPRFSPPADGGRPENALTGTFFNVNCTDSSAGCPAIPLTVPVADGKMRFWRGTQVSQQNTGSISIPGIVGYEWDEDVDNGSRPAGLVPMSTTTATADQVMVDYGTNVGQRSATHRLTLYRAPSGALVFGAGTVQWTWGLDGEHDSYDDTDYSNQNIKQATVNLFADMGVQPTTLQSGLNTATKSTDTTAPTATISAPATGATLNNGSTVTVSGTAADVGGQVGAVEVSTDGGTTWHPATGRTSWTYSWKVGGMGATSIKVRAADDSGNIGTATTRNVTVQCPCSLFNPSTVPATPSTDDSSPIEAGVRFRSSTSGYVTGVKFYKGTGNTGTHTGTLWTADGTALATGTFAGETSTGWQTLNFNSPVRINANTDYVASYYAPNGHYAGDADFFRYKPTVNAPLTAPMATETQGNGLYRLGAGFPTETYNGSNYWVDVVFSVNDVYPPAVTSAAPVAGSSSVPTTVKPSVTFGEPIMAGTGVVTVKDSTGAAVAGSASLSTDRTSLTFTPTASLAPGEPFTVSVSGTKDDAGNVMAQPYTYTFTTAKASTPGVCPCSLWPDGTVPTVPSADDSGSVEVGVKFQASADGYINGIRFYKGPGNTGTHTGTLWSSSGQELATGTFGNESTLGWQEMRFSTPVPVSKNTTYVASYHAPNGHYGSTPQGLASAVTASPLTALASGTSGGNGVYAYGTTRVFPTNAWNATNYWVDVVYTKAADTAAPYITGKSPDHGSTGVITGSAISATFSEPIQDGTATVTVKNQANATVAGTVTLNQARTLLTFTPNAALAQSTTYTVSVSGAKDDSGNTMTATSWSFTTGGAASCPCSIWSSSSVPDNPSNNDSSAVEVGVKFSADMDGTITGIRFYKGTGNAGTHIGNLWSSTGTLLATGTFSNESATGWQTLTFATPVSITAGQMYVASYFAPNGHYAGDTGYFNAGSYDNSPLTALANGGAGGSNGVYRYGSSSGFPTNTYNGDNYWVDVLFSPAG</sequence>
<dbReference type="Pfam" id="PF13313">
    <property type="entry name" value="DUF4082"/>
    <property type="match status" value="3"/>
</dbReference>
<evidence type="ECO:0008006" key="9">
    <source>
        <dbReference type="Google" id="ProtNLM"/>
    </source>
</evidence>